<comment type="similarity">
    <text evidence="1">Belongs to the peptidase S1 family. CLIP subfamily.</text>
</comment>
<reference evidence="4" key="2">
    <citation type="submission" date="2025-05" db="UniProtKB">
        <authorList>
            <consortium name="EnsemblMetazoa"/>
        </authorList>
    </citation>
    <scope>IDENTIFICATION</scope>
    <source>
        <strain evidence="4">Foshan</strain>
    </source>
</reference>
<feature type="domain" description="Peptidase S1" evidence="3">
    <location>
        <begin position="40"/>
        <end position="281"/>
    </location>
</feature>
<keyword evidence="2" id="KW-0732">Signal</keyword>
<dbReference type="CDD" id="cd00190">
    <property type="entry name" value="Tryp_SPc"/>
    <property type="match status" value="1"/>
</dbReference>
<dbReference type="SUPFAM" id="SSF50494">
    <property type="entry name" value="Trypsin-like serine proteases"/>
    <property type="match status" value="2"/>
</dbReference>
<protein>
    <recommendedName>
        <fullName evidence="3">Peptidase S1 domain-containing protein</fullName>
    </recommendedName>
</protein>
<feature type="signal peptide" evidence="2">
    <location>
        <begin position="1"/>
        <end position="23"/>
    </location>
</feature>
<proteinExistence type="inferred from homology"/>
<dbReference type="InterPro" id="IPR009003">
    <property type="entry name" value="Peptidase_S1_PA"/>
</dbReference>
<evidence type="ECO:0000313" key="4">
    <source>
        <dbReference type="EnsemblMetazoa" id="AALFPA23_023377.P34787"/>
    </source>
</evidence>
<keyword evidence="5" id="KW-1185">Reference proteome</keyword>
<evidence type="ECO:0000259" key="3">
    <source>
        <dbReference type="PROSITE" id="PS50240"/>
    </source>
</evidence>
<dbReference type="SMART" id="SM00020">
    <property type="entry name" value="Tryp_SPc"/>
    <property type="match status" value="1"/>
</dbReference>
<dbReference type="InterPro" id="IPR051333">
    <property type="entry name" value="CLIP_Serine_Protease"/>
</dbReference>
<evidence type="ECO:0000313" key="5">
    <source>
        <dbReference type="Proteomes" id="UP000069940"/>
    </source>
</evidence>
<feature type="chain" id="PRO_5046059177" description="Peptidase S1 domain-containing protein" evidence="2">
    <location>
        <begin position="24"/>
        <end position="533"/>
    </location>
</feature>
<evidence type="ECO:0000256" key="2">
    <source>
        <dbReference type="SAM" id="SignalP"/>
    </source>
</evidence>
<dbReference type="Pfam" id="PF00089">
    <property type="entry name" value="Trypsin"/>
    <property type="match status" value="2"/>
</dbReference>
<dbReference type="Proteomes" id="UP000069940">
    <property type="component" value="Unassembled WGS sequence"/>
</dbReference>
<organism evidence="4 5">
    <name type="scientific">Aedes albopictus</name>
    <name type="common">Asian tiger mosquito</name>
    <name type="synonym">Stegomyia albopicta</name>
    <dbReference type="NCBI Taxonomy" id="7160"/>
    <lineage>
        <taxon>Eukaryota</taxon>
        <taxon>Metazoa</taxon>
        <taxon>Ecdysozoa</taxon>
        <taxon>Arthropoda</taxon>
        <taxon>Hexapoda</taxon>
        <taxon>Insecta</taxon>
        <taxon>Pterygota</taxon>
        <taxon>Neoptera</taxon>
        <taxon>Endopterygota</taxon>
        <taxon>Diptera</taxon>
        <taxon>Nematocera</taxon>
        <taxon>Culicoidea</taxon>
        <taxon>Culicidae</taxon>
        <taxon>Culicinae</taxon>
        <taxon>Aedini</taxon>
        <taxon>Aedes</taxon>
        <taxon>Stegomyia</taxon>
    </lineage>
</organism>
<sequence>MKLERGIPVVGWLFLLCLRCVQSEVYNEWGMVVEQNKALVMDGEKVKDPSSYPWHVAIYRQTALRGGGSIISERYVLTVTHVTYYDEQELHPTDLTVKAGLINLKKMVKPLNVTEIIRYPGYDKTTLLNDICLLKLADKIIYSNTIRPVKLWSNPDNMDSERMKKLKQTVVGFGLTRDSKHSDDLIKADVNRRENSDCTKNVKQFKPLLDLNRSFCALGKATVCSGDSGGGSAYFSEGRKRYYLTGLVSQGVMQGETCAPAKEVLYTKIEYYSKWIEKSAIPMEYNLLGISDCSASTENEKSQPVLQGLVNLKYAFRKSLFISDCHGVLITRKHVLTQASCVDSNSIRKLHAVAVGSSAINSHFEPSQQYTIQETKVDNEIAIITLAKEVDQSIKPMCLPTKLENGVPNIAFWKREVNHPKLRQFYNLTLATALDQIREGHLPRMDLRNVDKDNERLGGSPWLYTVAAPSGSHVYLRALEKCPIEGCGHARGASFIDILSYVERIRDNLKDYIGNEWKYPPLDIDIKKNQTNA</sequence>
<dbReference type="RefSeq" id="XP_029721940.2">
    <property type="nucleotide sequence ID" value="XM_029866080.2"/>
</dbReference>
<accession>A0ABM2A0T0</accession>
<dbReference type="PROSITE" id="PS50240">
    <property type="entry name" value="TRYPSIN_DOM"/>
    <property type="match status" value="1"/>
</dbReference>
<dbReference type="InterPro" id="IPR001254">
    <property type="entry name" value="Trypsin_dom"/>
</dbReference>
<dbReference type="Gene3D" id="2.40.10.10">
    <property type="entry name" value="Trypsin-like serine proteases"/>
    <property type="match status" value="2"/>
</dbReference>
<dbReference type="GeneID" id="109431745"/>
<dbReference type="InterPro" id="IPR043504">
    <property type="entry name" value="Peptidase_S1_PA_chymotrypsin"/>
</dbReference>
<dbReference type="EnsemblMetazoa" id="AALFPA23_023377.R34787">
    <property type="protein sequence ID" value="AALFPA23_023377.P34787"/>
    <property type="gene ID" value="AALFPA23_023377"/>
</dbReference>
<dbReference type="PANTHER" id="PTHR24260">
    <property type="match status" value="1"/>
</dbReference>
<dbReference type="PRINTS" id="PR00722">
    <property type="entry name" value="CHYMOTRYPSIN"/>
</dbReference>
<dbReference type="PANTHER" id="PTHR24260:SF136">
    <property type="entry name" value="GH08193P-RELATED"/>
    <property type="match status" value="1"/>
</dbReference>
<evidence type="ECO:0000256" key="1">
    <source>
        <dbReference type="ARBA" id="ARBA00024195"/>
    </source>
</evidence>
<reference evidence="5" key="1">
    <citation type="journal article" date="2015" name="Proc. Natl. Acad. Sci. U.S.A.">
        <title>Genome sequence of the Asian Tiger mosquito, Aedes albopictus, reveals insights into its biology, genetics, and evolution.</title>
        <authorList>
            <person name="Chen X.G."/>
            <person name="Jiang X."/>
            <person name="Gu J."/>
            <person name="Xu M."/>
            <person name="Wu Y."/>
            <person name="Deng Y."/>
            <person name="Zhang C."/>
            <person name="Bonizzoni M."/>
            <person name="Dermauw W."/>
            <person name="Vontas J."/>
            <person name="Armbruster P."/>
            <person name="Huang X."/>
            <person name="Yang Y."/>
            <person name="Zhang H."/>
            <person name="He W."/>
            <person name="Peng H."/>
            <person name="Liu Y."/>
            <person name="Wu K."/>
            <person name="Chen J."/>
            <person name="Lirakis M."/>
            <person name="Topalis P."/>
            <person name="Van Leeuwen T."/>
            <person name="Hall A.B."/>
            <person name="Jiang X."/>
            <person name="Thorpe C."/>
            <person name="Mueller R.L."/>
            <person name="Sun C."/>
            <person name="Waterhouse R.M."/>
            <person name="Yan G."/>
            <person name="Tu Z.J."/>
            <person name="Fang X."/>
            <person name="James A.A."/>
        </authorList>
    </citation>
    <scope>NUCLEOTIDE SEQUENCE [LARGE SCALE GENOMIC DNA]</scope>
    <source>
        <strain evidence="5">Foshan</strain>
    </source>
</reference>
<name>A0ABM2A0T0_AEDAL</name>
<dbReference type="InterPro" id="IPR001314">
    <property type="entry name" value="Peptidase_S1A"/>
</dbReference>